<keyword evidence="1" id="KW-1133">Transmembrane helix</keyword>
<evidence type="ECO:0000259" key="2">
    <source>
        <dbReference type="Pfam" id="PF04235"/>
    </source>
</evidence>
<feature type="domain" description="DUF418" evidence="2">
    <location>
        <begin position="231"/>
        <end position="368"/>
    </location>
</feature>
<gene>
    <name evidence="3" type="ORF">VZ95_01965</name>
</gene>
<feature type="transmembrane region" description="Helical" evidence="1">
    <location>
        <begin position="330"/>
        <end position="353"/>
    </location>
</feature>
<organism evidence="3 4">
    <name type="scientific">Elstera litoralis</name>
    <dbReference type="NCBI Taxonomy" id="552518"/>
    <lineage>
        <taxon>Bacteria</taxon>
        <taxon>Pseudomonadati</taxon>
        <taxon>Pseudomonadota</taxon>
        <taxon>Alphaproteobacteria</taxon>
        <taxon>Rhodospirillales</taxon>
        <taxon>Rhodospirillaceae</taxon>
        <taxon>Elstera</taxon>
    </lineage>
</organism>
<keyword evidence="4" id="KW-1185">Reference proteome</keyword>
<reference evidence="3 4" key="1">
    <citation type="submission" date="2015-03" db="EMBL/GenBank/DDBJ databases">
        <title>Draft genome sequence of Elstera litoralis.</title>
        <authorList>
            <person name="Rahalkar M.C."/>
            <person name="Dhakephalkar P.K."/>
            <person name="Pore S.D."/>
            <person name="Arora P."/>
            <person name="Kapse N.G."/>
            <person name="Pandit P.S."/>
        </authorList>
    </citation>
    <scope>NUCLEOTIDE SEQUENCE [LARGE SCALE GENOMIC DNA]</scope>
    <source>
        <strain evidence="3 4">Dia-1</strain>
    </source>
</reference>
<dbReference type="PANTHER" id="PTHR30590">
    <property type="entry name" value="INNER MEMBRANE PROTEIN"/>
    <property type="match status" value="1"/>
</dbReference>
<dbReference type="PANTHER" id="PTHR30590:SF2">
    <property type="entry name" value="INNER MEMBRANE PROTEIN"/>
    <property type="match status" value="1"/>
</dbReference>
<dbReference type="AlphaFoldDB" id="A0A0F3IVX0"/>
<feature type="transmembrane region" description="Helical" evidence="1">
    <location>
        <begin position="20"/>
        <end position="39"/>
    </location>
</feature>
<dbReference type="EMBL" id="LAJY01000030">
    <property type="protein sequence ID" value="KJV10900.1"/>
    <property type="molecule type" value="Genomic_DNA"/>
</dbReference>
<comment type="caution">
    <text evidence="3">The sequence shown here is derived from an EMBL/GenBank/DDBJ whole genome shotgun (WGS) entry which is preliminary data.</text>
</comment>
<evidence type="ECO:0000256" key="1">
    <source>
        <dbReference type="SAM" id="Phobius"/>
    </source>
</evidence>
<feature type="transmembrane region" description="Helical" evidence="1">
    <location>
        <begin position="95"/>
        <end position="128"/>
    </location>
</feature>
<proteinExistence type="predicted"/>
<name>A0A0F3IVX0_9PROT</name>
<keyword evidence="1" id="KW-0812">Transmembrane</keyword>
<dbReference type="InterPro" id="IPR007349">
    <property type="entry name" value="DUF418"/>
</dbReference>
<dbReference type="InterPro" id="IPR052529">
    <property type="entry name" value="Bact_Transport_Assoc"/>
</dbReference>
<feature type="transmembrane region" description="Helical" evidence="1">
    <location>
        <begin position="237"/>
        <end position="258"/>
    </location>
</feature>
<feature type="transmembrane region" description="Helical" evidence="1">
    <location>
        <begin position="51"/>
        <end position="75"/>
    </location>
</feature>
<dbReference type="OrthoDB" id="9807744at2"/>
<keyword evidence="1" id="KW-0472">Membrane</keyword>
<protein>
    <recommendedName>
        <fullName evidence="2">DUF418 domain-containing protein</fullName>
    </recommendedName>
</protein>
<evidence type="ECO:0000313" key="3">
    <source>
        <dbReference type="EMBL" id="KJV10900.1"/>
    </source>
</evidence>
<dbReference type="Proteomes" id="UP000033774">
    <property type="component" value="Unassembled WGS sequence"/>
</dbReference>
<accession>A0A0F3IVX0</accession>
<dbReference type="Pfam" id="PF04235">
    <property type="entry name" value="DUF418"/>
    <property type="match status" value="1"/>
</dbReference>
<feature type="transmembrane region" description="Helical" evidence="1">
    <location>
        <begin position="306"/>
        <end position="324"/>
    </location>
</feature>
<feature type="transmembrane region" description="Helical" evidence="1">
    <location>
        <begin position="264"/>
        <end position="285"/>
    </location>
</feature>
<evidence type="ECO:0000313" key="4">
    <source>
        <dbReference type="Proteomes" id="UP000033774"/>
    </source>
</evidence>
<sequence>MMNSVPPPRRAYADRLRGFALFGICLVNLPFIALPIGTMSPEPLGLADATALLISALFVDAKFFILFSFLFGFGFSVQTAGRTREEARRSFLRRLWGLFALGVLHGLLLFPGDILTTYALLGLGLWALRDASDRVLHRCAVLALLVAVPAFTGLDYLVQTLPPPSADAQAATIAAYRGSLAQILGQRWQDWPETVPFILLYNWPMAFAAFCWGLIAGRRGLLSAPEGILSLIHRYRWGLWVGAAFGNGAYVLASIVTMPNDRWYGMPFLALGGPCLAILYAGWIARLDGRIARMLEAAGRVSLSHYLGQSLCAVLIFNGLGLYAELGYGGLAVISVLIAAGLTGLGSLWLTAFRYGPAEWLLRCWTYGRWLPIRREGA</sequence>
<dbReference type="RefSeq" id="WP_045774382.1">
    <property type="nucleotide sequence ID" value="NZ_LAJY01000030.1"/>
</dbReference>
<feature type="transmembrane region" description="Helical" evidence="1">
    <location>
        <begin position="197"/>
        <end position="216"/>
    </location>
</feature>